<sequence>MAPPAAGAIAGRSDLARKPGPMGAFLDPALGVDPLPSWLELAFPGARAALVLGPDGPIDAVAVYAVATTGHSGCLVARIGPRGMAVNCTGLWALAADGLSLRTRIPAELATGDGEFRGDGILTVDSAVDVLAAEWLADGSFRIARDPE</sequence>
<dbReference type="EMBL" id="SDPL01000432">
    <property type="protein sequence ID" value="RXZ43769.1"/>
    <property type="molecule type" value="Genomic_DNA"/>
</dbReference>
<keyword evidence="2" id="KW-1185">Reference proteome</keyword>
<dbReference type="AlphaFoldDB" id="A0A4Q2JBY5"/>
<accession>A0A4Q2JBY5</accession>
<comment type="caution">
    <text evidence="1">The sequence shown here is derived from an EMBL/GenBank/DDBJ whole genome shotgun (WGS) entry which is preliminary data.</text>
</comment>
<evidence type="ECO:0000313" key="1">
    <source>
        <dbReference type="EMBL" id="RXZ43769.1"/>
    </source>
</evidence>
<organism evidence="1 2">
    <name type="scientific">Agromyces binzhouensis</name>
    <dbReference type="NCBI Taxonomy" id="1817495"/>
    <lineage>
        <taxon>Bacteria</taxon>
        <taxon>Bacillati</taxon>
        <taxon>Actinomycetota</taxon>
        <taxon>Actinomycetes</taxon>
        <taxon>Micrococcales</taxon>
        <taxon>Microbacteriaceae</taxon>
        <taxon>Agromyces</taxon>
    </lineage>
</organism>
<dbReference type="Proteomes" id="UP000292881">
    <property type="component" value="Unassembled WGS sequence"/>
</dbReference>
<evidence type="ECO:0000313" key="2">
    <source>
        <dbReference type="Proteomes" id="UP000292881"/>
    </source>
</evidence>
<reference evidence="1 2" key="1">
    <citation type="submission" date="2019-01" db="EMBL/GenBank/DDBJ databases">
        <authorList>
            <person name="Li J."/>
        </authorList>
    </citation>
    <scope>NUCLEOTIDE SEQUENCE [LARGE SCALE GENOMIC DNA]</scope>
    <source>
        <strain evidence="1 2">CGMCC 4.7180</strain>
    </source>
</reference>
<dbReference type="OrthoDB" id="5006141at2"/>
<proteinExistence type="predicted"/>
<gene>
    <name evidence="1" type="ORF">ESO86_15275</name>
</gene>
<name>A0A4Q2JBY5_9MICO</name>
<protein>
    <submittedName>
        <fullName evidence="1">Uncharacterized protein</fullName>
    </submittedName>
</protein>